<gene>
    <name evidence="2" type="ORF">SLEP1_g7245</name>
</gene>
<dbReference type="PANTHER" id="PTHR33737:SF19">
    <property type="entry name" value="BNAA10G12980D PROTEIN"/>
    <property type="match status" value="1"/>
</dbReference>
<dbReference type="GO" id="GO:0008017">
    <property type="term" value="F:microtubule binding"/>
    <property type="evidence" value="ECO:0007669"/>
    <property type="project" value="InterPro"/>
</dbReference>
<feature type="region of interest" description="Disordered" evidence="1">
    <location>
        <begin position="279"/>
        <end position="341"/>
    </location>
</feature>
<comment type="caution">
    <text evidence="2">The sequence shown here is derived from an EMBL/GenBank/DDBJ whole genome shotgun (WGS) entry which is preliminary data.</text>
</comment>
<dbReference type="EMBL" id="BPVZ01000007">
    <property type="protein sequence ID" value="GKU93670.1"/>
    <property type="molecule type" value="Genomic_DNA"/>
</dbReference>
<feature type="compositionally biased region" description="Polar residues" evidence="1">
    <location>
        <begin position="865"/>
        <end position="875"/>
    </location>
</feature>
<protein>
    <submittedName>
        <fullName evidence="2">Uncharacterized protein</fullName>
    </submittedName>
</protein>
<accession>A0AAV5I8Q0</accession>
<proteinExistence type="predicted"/>
<feature type="region of interest" description="Disordered" evidence="1">
    <location>
        <begin position="1254"/>
        <end position="1303"/>
    </location>
</feature>
<feature type="region of interest" description="Disordered" evidence="1">
    <location>
        <begin position="1057"/>
        <end position="1081"/>
    </location>
</feature>
<dbReference type="PANTHER" id="PTHR33737">
    <property type="entry name" value="OS05G0121800 PROTEIN"/>
    <property type="match status" value="1"/>
</dbReference>
<feature type="region of interest" description="Disordered" evidence="1">
    <location>
        <begin position="1172"/>
        <end position="1198"/>
    </location>
</feature>
<feature type="compositionally biased region" description="Polar residues" evidence="1">
    <location>
        <begin position="425"/>
        <end position="448"/>
    </location>
</feature>
<feature type="region of interest" description="Disordered" evidence="1">
    <location>
        <begin position="865"/>
        <end position="894"/>
    </location>
</feature>
<evidence type="ECO:0000256" key="1">
    <source>
        <dbReference type="SAM" id="MobiDB-lite"/>
    </source>
</evidence>
<name>A0AAV5I8Q0_9ROSI</name>
<feature type="region of interest" description="Disordered" evidence="1">
    <location>
        <begin position="425"/>
        <end position="451"/>
    </location>
</feature>
<keyword evidence="3" id="KW-1185">Reference proteome</keyword>
<organism evidence="2 3">
    <name type="scientific">Rubroshorea leprosula</name>
    <dbReference type="NCBI Taxonomy" id="152421"/>
    <lineage>
        <taxon>Eukaryota</taxon>
        <taxon>Viridiplantae</taxon>
        <taxon>Streptophyta</taxon>
        <taxon>Embryophyta</taxon>
        <taxon>Tracheophyta</taxon>
        <taxon>Spermatophyta</taxon>
        <taxon>Magnoliopsida</taxon>
        <taxon>eudicotyledons</taxon>
        <taxon>Gunneridae</taxon>
        <taxon>Pentapetalae</taxon>
        <taxon>rosids</taxon>
        <taxon>malvids</taxon>
        <taxon>Malvales</taxon>
        <taxon>Dipterocarpaceae</taxon>
        <taxon>Rubroshorea</taxon>
    </lineage>
</organism>
<dbReference type="InterPro" id="IPR045882">
    <property type="entry name" value="GPT1/2"/>
</dbReference>
<reference evidence="2 3" key="1">
    <citation type="journal article" date="2021" name="Commun. Biol.">
        <title>The genome of Shorea leprosula (Dipterocarpaceae) highlights the ecological relevance of drought in aseasonal tropical rainforests.</title>
        <authorList>
            <person name="Ng K.K.S."/>
            <person name="Kobayashi M.J."/>
            <person name="Fawcett J.A."/>
            <person name="Hatakeyama M."/>
            <person name="Paape T."/>
            <person name="Ng C.H."/>
            <person name="Ang C.C."/>
            <person name="Tnah L.H."/>
            <person name="Lee C.T."/>
            <person name="Nishiyama T."/>
            <person name="Sese J."/>
            <person name="O'Brien M.J."/>
            <person name="Copetti D."/>
            <person name="Mohd Noor M.I."/>
            <person name="Ong R.C."/>
            <person name="Putra M."/>
            <person name="Sireger I.Z."/>
            <person name="Indrioko S."/>
            <person name="Kosugi Y."/>
            <person name="Izuno A."/>
            <person name="Isagi Y."/>
            <person name="Lee S.L."/>
            <person name="Shimizu K.K."/>
        </authorList>
    </citation>
    <scope>NUCLEOTIDE SEQUENCE [LARGE SCALE GENOMIC DNA]</scope>
    <source>
        <strain evidence="2">214</strain>
    </source>
</reference>
<sequence length="1303" mass="141697">MEDDLSLIEISGADDSLLQNSADDAPSYLSCSPFHFSRPKPPLPNEIEKLKSNANRESASVDKENVNNTNKSDAAKLSMEPQKMKRKKKGGGYNLRKSLAWNRAFFTEEGFADFSLQISFFFLKLSLLSGNLGEPGGETLSVINEESSSSVLGCASESEDLLVLEKNLFNEVSHLNEEKNNGGGLLTKVDPSTMKTPAKASAVKRNVLSQDANKSGSKRSGCLRPIISSAYPYFANVNMTKAASRESKVSKIPVPKPDSFAISSTSKCVVGANKLKGNNIGQPAVHAQRRLGSGSSKSKKIAQNDAKHGLASRSLTSKASVQQARRNVGSMPSGSPLSTDKFTKVNLGKKVIKEPENKPAVHAEISHLTKSSKPSSIPQHGSCVGGSVPVAAQQMVKPSGLRMPSPSLQFFGPSKDSALRTMLPRSTQTSNHPQSDIPSLRRLTSTKPISVKPPLAPMKVLGMVNDTTTIGNDTRSISSAGCSLPSSVSTMSCENRKANLKATNKLKVDLTAACALNSHETTNNQQQLHDTHNDVEKQGKDKGLGNDDNKLFQQNGSLEQVEKDCMKRDNKLSPKREALSGAKLKTPYFMSHHTSGNQLAGNRQYHSSAKNIGISSEGSSNLQDNQESSIIIGDEKSKELVDTVKLCSLEGDHIITEIQRPHVHEGALESGLSEEFHIFSDMNCDNIYPKERGCSAGELGRSDSLLYSADENQVKDSVGSGDYSGSKLHVQVKSFDANVSLENTNDFLNMSAADDQHAESNLLNVKLEMPERADAFRKELETSTACGFDMTEMECPHVDDVAGSTEAQCKCDTDFLNGATSQELERNGKDQIIDAPSLPDIADTNIFQKSCYLSFKELENPHLTSQLSSATQGNSPGVGDAINQEGKESKQGDFPVNIHNSTSDLQPGENITVCHQDNLMLLIPLPCVVYNVNGESNDQAKQMESCSLEANRAYKEGNLIPETYHCPFSVEEKCFDECRKVDTDDIFEVSLNDKNFGEGLKGPHDQFQLEQKEQTNEERAARVNNVTKRLLTGDENLQPFDGSNILHSCNNNLDTSAEKGKSSVVGDTDEQLGENPELQNPGFICNEAPGPVKIKPPDQNLETYFAIKIKHDGQLGCQSPSLEFDLSSPRGAQISKTENDCKALRLNEEPRFRVRTYQTTYGNIVQEAELDSNTLTDAETGVSQEGSSPDTEMQPELNASNPMEAKDETTQCNEPTHDTKQVNLVIKPPPNAVPFSDEWLAAFEAAGEEILTMKSGAVQNSPQDKSLPEPGPWSPVRRKNNQGIGPFDCTKFSNANIPPPESS</sequence>
<evidence type="ECO:0000313" key="3">
    <source>
        <dbReference type="Proteomes" id="UP001054252"/>
    </source>
</evidence>
<feature type="compositionally biased region" description="Polar residues" evidence="1">
    <location>
        <begin position="313"/>
        <end position="340"/>
    </location>
</feature>
<evidence type="ECO:0000313" key="2">
    <source>
        <dbReference type="EMBL" id="GKU93670.1"/>
    </source>
</evidence>
<dbReference type="Proteomes" id="UP001054252">
    <property type="component" value="Unassembled WGS sequence"/>
</dbReference>
<feature type="region of interest" description="Disordered" evidence="1">
    <location>
        <begin position="52"/>
        <end position="73"/>
    </location>
</feature>